<dbReference type="AlphaFoldDB" id="A0A380MKE1"/>
<dbReference type="InterPro" id="IPR028274">
    <property type="entry name" value="TerY-C"/>
</dbReference>
<dbReference type="SMART" id="SM00327">
    <property type="entry name" value="VWA"/>
    <property type="match status" value="1"/>
</dbReference>
<protein>
    <submittedName>
        <fullName evidence="2">Uncharacterized protein encoded in toxicity protection region of plasmid R478, contains von Willebrand factor (VWF) domain</fullName>
    </submittedName>
</protein>
<dbReference type="Gene3D" id="3.40.50.410">
    <property type="entry name" value="von Willebrand factor, type A domain"/>
    <property type="match status" value="1"/>
</dbReference>
<dbReference type="PROSITE" id="PS50234">
    <property type="entry name" value="VWFA"/>
    <property type="match status" value="1"/>
</dbReference>
<dbReference type="InterPro" id="IPR036465">
    <property type="entry name" value="vWFA_dom_sf"/>
</dbReference>
<dbReference type="EMBL" id="UHIA01000003">
    <property type="protein sequence ID" value="SUO91626.1"/>
    <property type="molecule type" value="Genomic_DNA"/>
</dbReference>
<keyword evidence="3" id="KW-1185">Reference proteome</keyword>
<name>A0A380MKE1_9GAMM</name>
<proteinExistence type="predicted"/>
<evidence type="ECO:0000313" key="3">
    <source>
        <dbReference type="Proteomes" id="UP000254575"/>
    </source>
</evidence>
<dbReference type="Proteomes" id="UP000254575">
    <property type="component" value="Unassembled WGS sequence"/>
</dbReference>
<accession>A0A380MKE1</accession>
<evidence type="ECO:0000259" key="1">
    <source>
        <dbReference type="PROSITE" id="PS50234"/>
    </source>
</evidence>
<organism evidence="2 3">
    <name type="scientific">Suttonella indologenes</name>
    <dbReference type="NCBI Taxonomy" id="13276"/>
    <lineage>
        <taxon>Bacteria</taxon>
        <taxon>Pseudomonadati</taxon>
        <taxon>Pseudomonadota</taxon>
        <taxon>Gammaproteobacteria</taxon>
        <taxon>Cardiobacteriales</taxon>
        <taxon>Cardiobacteriaceae</taxon>
        <taxon>Suttonella</taxon>
    </lineage>
</organism>
<evidence type="ECO:0000313" key="2">
    <source>
        <dbReference type="EMBL" id="SUO91626.1"/>
    </source>
</evidence>
<dbReference type="SUPFAM" id="SSF53300">
    <property type="entry name" value="vWA-like"/>
    <property type="match status" value="1"/>
</dbReference>
<sequence length="348" mass="38094">MRRLPIFLVIDVSESMIGTPLRAMQEGISRLISELRTDPHALETVHLSVIAFAGVAKTLAPLVELFAFYPPRLPIGAGTSIGAALNHLMDEIDRQVQRSSKEQKGDWKPVVYFLSDGRATDNPSAAIARWQQHYQQRATLISIGIGQYADLSVLQSISSHSLRLENSDEKSLKSFIDWITQSISSQSRSLGIDAPLSLHKKDESFALSLVKELEEAAALDENYVIISGLCSKSKLPYLMKYERMPDIADIPFFKNQSPQVYRYTGVFPVEADYAEWSDTRLNANTIAASHLEGGGGCPHCGAAYALATCSCGQILCVEGDGEVVCPGCQQTIYMGSAEGDFDIARSRG</sequence>
<feature type="domain" description="VWFA" evidence="1">
    <location>
        <begin position="5"/>
        <end position="179"/>
    </location>
</feature>
<dbReference type="Pfam" id="PF15616">
    <property type="entry name" value="TerY_C"/>
    <property type="match status" value="1"/>
</dbReference>
<reference evidence="2 3" key="1">
    <citation type="submission" date="2018-06" db="EMBL/GenBank/DDBJ databases">
        <authorList>
            <consortium name="Pathogen Informatics"/>
            <person name="Doyle S."/>
        </authorList>
    </citation>
    <scope>NUCLEOTIDE SEQUENCE [LARGE SCALE GENOMIC DNA]</scope>
    <source>
        <strain evidence="2 3">NCTC10717</strain>
    </source>
</reference>
<dbReference type="Pfam" id="PF00092">
    <property type="entry name" value="VWA"/>
    <property type="match status" value="1"/>
</dbReference>
<gene>
    <name evidence="2" type="ORF">NCTC10717_00241</name>
</gene>
<dbReference type="RefSeq" id="WP_115217562.1">
    <property type="nucleotide sequence ID" value="NZ_UHIA01000003.1"/>
</dbReference>
<dbReference type="OrthoDB" id="9806395at2"/>
<dbReference type="InterPro" id="IPR002035">
    <property type="entry name" value="VWF_A"/>
</dbReference>